<dbReference type="GO" id="GO:0051301">
    <property type="term" value="P:cell division"/>
    <property type="evidence" value="ECO:0007669"/>
    <property type="project" value="UniProtKB-KW"/>
</dbReference>
<dbReference type="InterPro" id="IPR007128">
    <property type="entry name" value="PMF1/Nnf1"/>
</dbReference>
<dbReference type="GO" id="GO:0000444">
    <property type="term" value="C:MIS12/MIND type complex"/>
    <property type="evidence" value="ECO:0007669"/>
    <property type="project" value="InterPro"/>
</dbReference>
<dbReference type="GO" id="GO:0007059">
    <property type="term" value="P:chromosome segregation"/>
    <property type="evidence" value="ECO:0007669"/>
    <property type="project" value="TreeGrafter"/>
</dbReference>
<keyword evidence="8" id="KW-0131">Cell cycle</keyword>
<evidence type="ECO:0000256" key="5">
    <source>
        <dbReference type="ARBA" id="ARBA00022776"/>
    </source>
</evidence>
<dbReference type="Proteomes" id="UP001408789">
    <property type="component" value="Unassembled WGS sequence"/>
</dbReference>
<evidence type="ECO:0000256" key="2">
    <source>
        <dbReference type="ARBA" id="ARBA00004629"/>
    </source>
</evidence>
<organism evidence="11 12">
    <name type="scientific">Deinandra increscens subsp. villosa</name>
    <dbReference type="NCBI Taxonomy" id="3103831"/>
    <lineage>
        <taxon>Eukaryota</taxon>
        <taxon>Viridiplantae</taxon>
        <taxon>Streptophyta</taxon>
        <taxon>Embryophyta</taxon>
        <taxon>Tracheophyta</taxon>
        <taxon>Spermatophyta</taxon>
        <taxon>Magnoliopsida</taxon>
        <taxon>eudicotyledons</taxon>
        <taxon>Gunneridae</taxon>
        <taxon>Pentapetalae</taxon>
        <taxon>asterids</taxon>
        <taxon>campanulids</taxon>
        <taxon>Asterales</taxon>
        <taxon>Asteraceae</taxon>
        <taxon>Asteroideae</taxon>
        <taxon>Heliantheae alliance</taxon>
        <taxon>Madieae</taxon>
        <taxon>Madiinae</taxon>
        <taxon>Deinandra</taxon>
    </lineage>
</organism>
<keyword evidence="10" id="KW-0175">Coiled coil</keyword>
<name>A0AAP0CJ32_9ASTR</name>
<evidence type="ECO:0000256" key="6">
    <source>
        <dbReference type="ARBA" id="ARBA00022838"/>
    </source>
</evidence>
<dbReference type="AlphaFoldDB" id="A0AAP0CJ32"/>
<evidence type="ECO:0000313" key="11">
    <source>
        <dbReference type="EMBL" id="KAK9057709.1"/>
    </source>
</evidence>
<evidence type="ECO:0000256" key="10">
    <source>
        <dbReference type="SAM" id="Coils"/>
    </source>
</evidence>
<evidence type="ECO:0000256" key="7">
    <source>
        <dbReference type="ARBA" id="ARBA00023242"/>
    </source>
</evidence>
<protein>
    <submittedName>
        <fullName evidence="11">Uncharacterized protein</fullName>
    </submittedName>
</protein>
<proteinExistence type="predicted"/>
<evidence type="ECO:0000256" key="8">
    <source>
        <dbReference type="ARBA" id="ARBA00023306"/>
    </source>
</evidence>
<keyword evidence="12" id="KW-1185">Reference proteome</keyword>
<keyword evidence="9" id="KW-0137">Centromere</keyword>
<dbReference type="GO" id="GO:0005634">
    <property type="term" value="C:nucleus"/>
    <property type="evidence" value="ECO:0007669"/>
    <property type="project" value="UniProtKB-SubCell"/>
</dbReference>
<dbReference type="PANTHER" id="PTHR15459:SF3">
    <property type="entry name" value="POLYAMINE-MODULATED FACTOR 1"/>
    <property type="match status" value="1"/>
</dbReference>
<evidence type="ECO:0000313" key="12">
    <source>
        <dbReference type="Proteomes" id="UP001408789"/>
    </source>
</evidence>
<evidence type="ECO:0000256" key="9">
    <source>
        <dbReference type="ARBA" id="ARBA00023328"/>
    </source>
</evidence>
<keyword evidence="5" id="KW-0498">Mitosis</keyword>
<evidence type="ECO:0000256" key="4">
    <source>
        <dbReference type="ARBA" id="ARBA00022618"/>
    </source>
</evidence>
<keyword evidence="3" id="KW-0158">Chromosome</keyword>
<evidence type="ECO:0000256" key="1">
    <source>
        <dbReference type="ARBA" id="ARBA00004123"/>
    </source>
</evidence>
<comment type="subcellular location">
    <subcellularLocation>
        <location evidence="2">Chromosome</location>
        <location evidence="2">Centromere</location>
        <location evidence="2">Kinetochore</location>
    </subcellularLocation>
    <subcellularLocation>
        <location evidence="1">Nucleus</location>
    </subcellularLocation>
</comment>
<feature type="coiled-coil region" evidence="10">
    <location>
        <begin position="212"/>
        <end position="246"/>
    </location>
</feature>
<keyword evidence="4" id="KW-0132">Cell division</keyword>
<keyword evidence="7" id="KW-0539">Nucleus</keyword>
<dbReference type="EMBL" id="JBCNJP010000023">
    <property type="protein sequence ID" value="KAK9057709.1"/>
    <property type="molecule type" value="Genomic_DNA"/>
</dbReference>
<accession>A0AAP0CJ32</accession>
<evidence type="ECO:0000256" key="3">
    <source>
        <dbReference type="ARBA" id="ARBA00022454"/>
    </source>
</evidence>
<keyword evidence="6" id="KW-0995">Kinetochore</keyword>
<gene>
    <name evidence="11" type="ORF">SSX86_022545</name>
</gene>
<sequence>MDSRSTHPSHTLSLLRSNPAFSRSTTGHRLSYVDFIRQVHFLSAALVSVTLSSPSPPPSSPLSCFSNSRYFPFSNFSNCVSEIRGNQPKMAKEGCSEIGHVSSRQTDLKRSFKLGLHALLTTCSKEEFYKAFPRFTQAEKERLHRLYIQVIVSLHQNIEDEFEALCEETKVGGILGTVEKLVEEQALDPLYPDKTNLNDVEQVLSTIKKNEIRNLTTMLEKSEARNKVLRSRVELLQKEMQDFSEASHAVEKVRF</sequence>
<dbReference type="Pfam" id="PF03980">
    <property type="entry name" value="Nnf1"/>
    <property type="match status" value="1"/>
</dbReference>
<dbReference type="PANTHER" id="PTHR15459">
    <property type="entry name" value="POLYAMINE-MODULATED FACTOR 1"/>
    <property type="match status" value="1"/>
</dbReference>
<comment type="caution">
    <text evidence="11">The sequence shown here is derived from an EMBL/GenBank/DDBJ whole genome shotgun (WGS) entry which is preliminary data.</text>
</comment>
<reference evidence="11 12" key="1">
    <citation type="submission" date="2024-04" db="EMBL/GenBank/DDBJ databases">
        <title>The reference genome of an endangered Asteraceae, Deinandra increscens subsp. villosa, native to the Central Coast of California.</title>
        <authorList>
            <person name="Guilliams M."/>
            <person name="Hasenstab-Lehman K."/>
            <person name="Meyer R."/>
            <person name="Mcevoy S."/>
        </authorList>
    </citation>
    <scope>NUCLEOTIDE SEQUENCE [LARGE SCALE GENOMIC DNA]</scope>
    <source>
        <tissue evidence="11">Leaf</tissue>
    </source>
</reference>